<feature type="region of interest" description="Disordered" evidence="4">
    <location>
        <begin position="275"/>
        <end position="295"/>
    </location>
</feature>
<gene>
    <name evidence="6" type="ORF">BaRGS_00035483</name>
</gene>
<keyword evidence="7" id="KW-1185">Reference proteome</keyword>
<name>A0ABD0JES4_9CAEN</name>
<feature type="region of interest" description="Disordered" evidence="4">
    <location>
        <begin position="1"/>
        <end position="76"/>
    </location>
</feature>
<protein>
    <recommendedName>
        <fullName evidence="5">AIG1-type G domain-containing protein</fullName>
    </recommendedName>
</protein>
<dbReference type="AlphaFoldDB" id="A0ABD0JES4"/>
<dbReference type="EMBL" id="JACVVK020000475">
    <property type="protein sequence ID" value="KAK7471899.1"/>
    <property type="molecule type" value="Genomic_DNA"/>
</dbReference>
<dbReference type="Pfam" id="PF04548">
    <property type="entry name" value="AIG1"/>
    <property type="match status" value="2"/>
</dbReference>
<feature type="compositionally biased region" description="Polar residues" evidence="4">
    <location>
        <begin position="275"/>
        <end position="284"/>
    </location>
</feature>
<sequence length="497" mass="54367">MAQNSTPASRPLPTPRPRPGATRRPPNGKQTTSASELSASVNPSPQQMYPSLNTGATPTNYQAQMPKTGSGTQDPASVTLEGGRGVLIIGKTGNGKSTLGNLLLNSNTFRVGKGIAMATAKMQSHCGNAPGGIVLEVIDTPDISNLPLNAEQKKEQVSVWKKMDPRLILLAVRCDVRYTPEEFAIYSEIKRLWGDDASFCGRLIVAFTIGDCLDRPVEQEMAEKTFPTELKNVLSDAGGRYVVFSGKAPQLESAKQRDQLFKMFMGLRISSTTTHSKSMQQHPLQNVRVEQPAPSRSKMSADVIRVLIIGKSGNGKSTLGNILLGEEKFAVGGGMSRTTTTADNKSKDISKDKTLEVIDTQDISNMSLDEKRKKEKISVWRTLSKQTPNAILLAVRCDVRYTPEEFAIYSEIKRLWGDDASFCGRLIVAFTVGDRLDRPVEQEMAEKTFPTELKNVLSDASGRYAVFNAKAPRSDWMHQRDTLLRIVSGAGLLGTPF</sequence>
<evidence type="ECO:0000256" key="3">
    <source>
        <dbReference type="ARBA" id="ARBA00023134"/>
    </source>
</evidence>
<evidence type="ECO:0000259" key="5">
    <source>
        <dbReference type="PROSITE" id="PS51720"/>
    </source>
</evidence>
<dbReference type="InterPro" id="IPR027417">
    <property type="entry name" value="P-loop_NTPase"/>
</dbReference>
<organism evidence="6 7">
    <name type="scientific">Batillaria attramentaria</name>
    <dbReference type="NCBI Taxonomy" id="370345"/>
    <lineage>
        <taxon>Eukaryota</taxon>
        <taxon>Metazoa</taxon>
        <taxon>Spiralia</taxon>
        <taxon>Lophotrochozoa</taxon>
        <taxon>Mollusca</taxon>
        <taxon>Gastropoda</taxon>
        <taxon>Caenogastropoda</taxon>
        <taxon>Sorbeoconcha</taxon>
        <taxon>Cerithioidea</taxon>
        <taxon>Batillariidae</taxon>
        <taxon>Batillaria</taxon>
    </lineage>
</organism>
<feature type="domain" description="AIG1-type G" evidence="5">
    <location>
        <begin position="81"/>
        <end position="288"/>
    </location>
</feature>
<feature type="compositionally biased region" description="Polar residues" evidence="4">
    <location>
        <begin position="28"/>
        <end position="76"/>
    </location>
</feature>
<dbReference type="Proteomes" id="UP001519460">
    <property type="component" value="Unassembled WGS sequence"/>
</dbReference>
<dbReference type="PANTHER" id="PTHR10903:SF184">
    <property type="entry name" value="GTP-BINDING PROTEIN A"/>
    <property type="match status" value="1"/>
</dbReference>
<dbReference type="Gene3D" id="3.40.50.300">
    <property type="entry name" value="P-loop containing nucleotide triphosphate hydrolases"/>
    <property type="match status" value="2"/>
</dbReference>
<dbReference type="SUPFAM" id="SSF52540">
    <property type="entry name" value="P-loop containing nucleoside triphosphate hydrolases"/>
    <property type="match status" value="2"/>
</dbReference>
<evidence type="ECO:0000256" key="2">
    <source>
        <dbReference type="ARBA" id="ARBA00022741"/>
    </source>
</evidence>
<dbReference type="InterPro" id="IPR045058">
    <property type="entry name" value="GIMA/IAN/Toc"/>
</dbReference>
<accession>A0ABD0JES4</accession>
<evidence type="ECO:0000313" key="7">
    <source>
        <dbReference type="Proteomes" id="UP001519460"/>
    </source>
</evidence>
<keyword evidence="2" id="KW-0547">Nucleotide-binding</keyword>
<comment type="similarity">
    <text evidence="1">Belongs to the TRAFAC class TrmE-Era-EngA-EngB-Septin-like GTPase superfamily. AIG1/Toc34/Toc159-like paraseptin GTPase family. IAN subfamily.</text>
</comment>
<evidence type="ECO:0000313" key="6">
    <source>
        <dbReference type="EMBL" id="KAK7471899.1"/>
    </source>
</evidence>
<keyword evidence="3" id="KW-0342">GTP-binding</keyword>
<proteinExistence type="inferred from homology"/>
<reference evidence="6 7" key="1">
    <citation type="journal article" date="2023" name="Sci. Data">
        <title>Genome assembly of the Korean intertidal mud-creeper Batillaria attramentaria.</title>
        <authorList>
            <person name="Patra A.K."/>
            <person name="Ho P.T."/>
            <person name="Jun S."/>
            <person name="Lee S.J."/>
            <person name="Kim Y."/>
            <person name="Won Y.J."/>
        </authorList>
    </citation>
    <scope>NUCLEOTIDE SEQUENCE [LARGE SCALE GENOMIC DNA]</scope>
    <source>
        <strain evidence="6">Wonlab-2016</strain>
    </source>
</reference>
<comment type="caution">
    <text evidence="6">The sequence shown here is derived from an EMBL/GenBank/DDBJ whole genome shotgun (WGS) entry which is preliminary data.</text>
</comment>
<dbReference type="InterPro" id="IPR006703">
    <property type="entry name" value="G_AIG1"/>
</dbReference>
<feature type="domain" description="AIG1-type G" evidence="5">
    <location>
        <begin position="301"/>
        <end position="497"/>
    </location>
</feature>
<evidence type="ECO:0000256" key="4">
    <source>
        <dbReference type="SAM" id="MobiDB-lite"/>
    </source>
</evidence>
<dbReference type="GO" id="GO:0005525">
    <property type="term" value="F:GTP binding"/>
    <property type="evidence" value="ECO:0007669"/>
    <property type="project" value="UniProtKB-KW"/>
</dbReference>
<evidence type="ECO:0000256" key="1">
    <source>
        <dbReference type="ARBA" id="ARBA00008535"/>
    </source>
</evidence>
<dbReference type="PANTHER" id="PTHR10903">
    <property type="entry name" value="GTPASE, IMAP FAMILY MEMBER-RELATED"/>
    <property type="match status" value="1"/>
</dbReference>
<dbReference type="PROSITE" id="PS51720">
    <property type="entry name" value="G_AIG1"/>
    <property type="match status" value="2"/>
</dbReference>